<keyword evidence="1" id="KW-0175">Coiled coil</keyword>
<keyword evidence="3" id="KW-0472">Membrane</keyword>
<evidence type="ECO:0000313" key="5">
    <source>
        <dbReference type="Proteomes" id="UP001604336"/>
    </source>
</evidence>
<protein>
    <submittedName>
        <fullName evidence="4">Prefoldin chaperone subunit family protein</fullName>
    </submittedName>
</protein>
<keyword evidence="3" id="KW-1133">Transmembrane helix</keyword>
<reference evidence="5" key="1">
    <citation type="submission" date="2024-07" db="EMBL/GenBank/DDBJ databases">
        <title>Two chromosome-level genome assemblies of Korean endemic species Abeliophyllum distichum and Forsythia ovata (Oleaceae).</title>
        <authorList>
            <person name="Jang H."/>
        </authorList>
    </citation>
    <scope>NUCLEOTIDE SEQUENCE [LARGE SCALE GENOMIC DNA]</scope>
</reference>
<feature type="compositionally biased region" description="Basic and acidic residues" evidence="2">
    <location>
        <begin position="9"/>
        <end position="20"/>
    </location>
</feature>
<gene>
    <name evidence="4" type="ORF">Adt_40196</name>
</gene>
<feature type="transmembrane region" description="Helical" evidence="3">
    <location>
        <begin position="612"/>
        <end position="635"/>
    </location>
</feature>
<keyword evidence="3" id="KW-0812">Transmembrane</keyword>
<feature type="region of interest" description="Disordered" evidence="2">
    <location>
        <begin position="1"/>
        <end position="36"/>
    </location>
</feature>
<sequence length="670" mass="76786">MAKKKVSHSHQEKAHQKQEEPVQAPQQDSVAMENEASVKLESLKSLNQRLLKEAMERRKEVESLMRSKGSLESDLTRSNSELDVLRHELTQVSESVVNLEMERSVLSVFVGLQVGHLAEVVEEKTNGLESKIKDLLRVIDEKKRTIGLLNEKLIESGTELDSERQSSRRVIEERDEMKGKIDVQIEEANGLRANLIELEEGKKVIEQEIEKLRGEYNRVVVEKQEREMKIEVMMSDKNFVERSLVESNKLIEEMKKEIKEVIKEKQRIEEEKKMEMMKRSELECVVSGLNEKLISFQKEEEKLRANVAELEKNCVESVEREKDMVREIDELMEEKKLNEKIRDKLIEEKNVVEKNMNEQLNQLNEHSRKIDELVNEKIVLVNAKERLASEVVSLQNEVAKFQGVVLELEVSGRDKIGKIKMLESEISGYKYEIEQITVERDDVRKFLVEEKQNAIGLKGKIEEMEKRIEESENANGEVKAENLTILGEKKELESQCNVLKKAIACLEKSLCEAQNGLDAMRGKVEVADTNTGLVMNMLRDTAAFCSKDEMDAVDGDLLGGKQINGEETKTHVVELETIRNAFMNKETKVENLKRQIEFLQNSVAEAHKKKSFWTVLSSVTTLLAAVSLAFVAHWALTSSLLMSVTNFGVKTMIYDAIVVYLVLKFLCYNK</sequence>
<feature type="coiled-coil region" evidence="1">
    <location>
        <begin position="188"/>
        <end position="376"/>
    </location>
</feature>
<accession>A0ABD1Q7F0</accession>
<evidence type="ECO:0000256" key="2">
    <source>
        <dbReference type="SAM" id="MobiDB-lite"/>
    </source>
</evidence>
<dbReference type="Proteomes" id="UP001604336">
    <property type="component" value="Unassembled WGS sequence"/>
</dbReference>
<comment type="caution">
    <text evidence="4">The sequence shown here is derived from an EMBL/GenBank/DDBJ whole genome shotgun (WGS) entry which is preliminary data.</text>
</comment>
<feature type="coiled-coil region" evidence="1">
    <location>
        <begin position="419"/>
        <end position="509"/>
    </location>
</feature>
<evidence type="ECO:0000313" key="4">
    <source>
        <dbReference type="EMBL" id="KAL2472060.1"/>
    </source>
</evidence>
<organism evidence="4 5">
    <name type="scientific">Abeliophyllum distichum</name>
    <dbReference type="NCBI Taxonomy" id="126358"/>
    <lineage>
        <taxon>Eukaryota</taxon>
        <taxon>Viridiplantae</taxon>
        <taxon>Streptophyta</taxon>
        <taxon>Embryophyta</taxon>
        <taxon>Tracheophyta</taxon>
        <taxon>Spermatophyta</taxon>
        <taxon>Magnoliopsida</taxon>
        <taxon>eudicotyledons</taxon>
        <taxon>Gunneridae</taxon>
        <taxon>Pentapetalae</taxon>
        <taxon>asterids</taxon>
        <taxon>lamiids</taxon>
        <taxon>Lamiales</taxon>
        <taxon>Oleaceae</taxon>
        <taxon>Forsythieae</taxon>
        <taxon>Abeliophyllum</taxon>
    </lineage>
</organism>
<evidence type="ECO:0000256" key="3">
    <source>
        <dbReference type="SAM" id="Phobius"/>
    </source>
</evidence>
<evidence type="ECO:0000256" key="1">
    <source>
        <dbReference type="SAM" id="Coils"/>
    </source>
</evidence>
<feature type="transmembrane region" description="Helical" evidence="3">
    <location>
        <begin position="647"/>
        <end position="667"/>
    </location>
</feature>
<name>A0ABD1Q7F0_9LAMI</name>
<proteinExistence type="predicted"/>
<dbReference type="EMBL" id="JBFOLK010000012">
    <property type="protein sequence ID" value="KAL2472060.1"/>
    <property type="molecule type" value="Genomic_DNA"/>
</dbReference>
<dbReference type="AlphaFoldDB" id="A0ABD1Q7F0"/>
<keyword evidence="5" id="KW-1185">Reference proteome</keyword>
<feature type="coiled-coil region" evidence="1">
    <location>
        <begin position="575"/>
        <end position="609"/>
    </location>
</feature>